<proteinExistence type="predicted"/>
<evidence type="ECO:0000313" key="2">
    <source>
        <dbReference type="Proteomes" id="UP001054889"/>
    </source>
</evidence>
<protein>
    <submittedName>
        <fullName evidence="1">Uncharacterized protein</fullName>
    </submittedName>
</protein>
<reference evidence="1" key="1">
    <citation type="journal article" date="2018" name="DNA Res.">
        <title>Multiple hybrid de novo genome assembly of finger millet, an orphan allotetraploid crop.</title>
        <authorList>
            <person name="Hatakeyama M."/>
            <person name="Aluri S."/>
            <person name="Balachadran M.T."/>
            <person name="Sivarajan S.R."/>
            <person name="Patrignani A."/>
            <person name="Gruter S."/>
            <person name="Poveda L."/>
            <person name="Shimizu-Inatsugi R."/>
            <person name="Baeten J."/>
            <person name="Francoijs K.J."/>
            <person name="Nataraja K.N."/>
            <person name="Reddy Y.A.N."/>
            <person name="Phadnis S."/>
            <person name="Ravikumar R.L."/>
            <person name="Schlapbach R."/>
            <person name="Sreeman S.M."/>
            <person name="Shimizu K.K."/>
        </authorList>
    </citation>
    <scope>NUCLEOTIDE SEQUENCE</scope>
</reference>
<sequence>MSPRFADVSGTDPRFFDLSLAFLPDQEREGLDLVDGCNGLLFRCYRCGQLAWGSIQLSPRISISLSFNWIGLRIAIVKIMTMMGMGMS</sequence>
<dbReference type="EMBL" id="BQKI01000086">
    <property type="protein sequence ID" value="GJN34930.1"/>
    <property type="molecule type" value="Genomic_DNA"/>
</dbReference>
<name>A0AAV5FKE9_ELECO</name>
<keyword evidence="2" id="KW-1185">Reference proteome</keyword>
<reference evidence="1" key="2">
    <citation type="submission" date="2021-12" db="EMBL/GenBank/DDBJ databases">
        <title>Resequencing data analysis of finger millet.</title>
        <authorList>
            <person name="Hatakeyama M."/>
            <person name="Aluri S."/>
            <person name="Balachadran M.T."/>
            <person name="Sivarajan S.R."/>
            <person name="Poveda L."/>
            <person name="Shimizu-Inatsugi R."/>
            <person name="Schlapbach R."/>
            <person name="Sreeman S.M."/>
            <person name="Shimizu K.K."/>
        </authorList>
    </citation>
    <scope>NUCLEOTIDE SEQUENCE</scope>
</reference>
<organism evidence="1 2">
    <name type="scientific">Eleusine coracana subsp. coracana</name>
    <dbReference type="NCBI Taxonomy" id="191504"/>
    <lineage>
        <taxon>Eukaryota</taxon>
        <taxon>Viridiplantae</taxon>
        <taxon>Streptophyta</taxon>
        <taxon>Embryophyta</taxon>
        <taxon>Tracheophyta</taxon>
        <taxon>Spermatophyta</taxon>
        <taxon>Magnoliopsida</taxon>
        <taxon>Liliopsida</taxon>
        <taxon>Poales</taxon>
        <taxon>Poaceae</taxon>
        <taxon>PACMAD clade</taxon>
        <taxon>Chloridoideae</taxon>
        <taxon>Cynodonteae</taxon>
        <taxon>Eleusininae</taxon>
        <taxon>Eleusine</taxon>
    </lineage>
</organism>
<dbReference type="AlphaFoldDB" id="A0AAV5FKE9"/>
<evidence type="ECO:0000313" key="1">
    <source>
        <dbReference type="EMBL" id="GJN34930.1"/>
    </source>
</evidence>
<dbReference type="Proteomes" id="UP001054889">
    <property type="component" value="Unassembled WGS sequence"/>
</dbReference>
<gene>
    <name evidence="1" type="primary">gb23641</name>
    <name evidence="1" type="ORF">PR202_gb23641</name>
</gene>
<comment type="caution">
    <text evidence="1">The sequence shown here is derived from an EMBL/GenBank/DDBJ whole genome shotgun (WGS) entry which is preliminary data.</text>
</comment>
<accession>A0AAV5FKE9</accession>